<comment type="caution">
    <text evidence="1">The sequence shown here is derived from an EMBL/GenBank/DDBJ whole genome shotgun (WGS) entry which is preliminary data.</text>
</comment>
<evidence type="ECO:0000313" key="2">
    <source>
        <dbReference type="Proteomes" id="UP000685013"/>
    </source>
</evidence>
<reference evidence="1 2" key="1">
    <citation type="journal article" date="2021" name="Hortic Res">
        <title>The domestication of Cucurbita argyrosperma as revealed by the genome of its wild relative.</title>
        <authorList>
            <person name="Barrera-Redondo J."/>
            <person name="Sanchez-de la Vega G."/>
            <person name="Aguirre-Liguori J.A."/>
            <person name="Castellanos-Morales G."/>
            <person name="Gutierrez-Guerrero Y.T."/>
            <person name="Aguirre-Dugua X."/>
            <person name="Aguirre-Planter E."/>
            <person name="Tenaillon M.I."/>
            <person name="Lira-Saade R."/>
            <person name="Eguiarte L.E."/>
        </authorList>
    </citation>
    <scope>NUCLEOTIDE SEQUENCE [LARGE SCALE GENOMIC DNA]</scope>
    <source>
        <strain evidence="1">JBR-2021</strain>
    </source>
</reference>
<feature type="non-terminal residue" evidence="1">
    <location>
        <position position="1"/>
    </location>
</feature>
<organism evidence="1 2">
    <name type="scientific">Cucurbita argyrosperma subsp. sororia</name>
    <dbReference type="NCBI Taxonomy" id="37648"/>
    <lineage>
        <taxon>Eukaryota</taxon>
        <taxon>Viridiplantae</taxon>
        <taxon>Streptophyta</taxon>
        <taxon>Embryophyta</taxon>
        <taxon>Tracheophyta</taxon>
        <taxon>Spermatophyta</taxon>
        <taxon>Magnoliopsida</taxon>
        <taxon>eudicotyledons</taxon>
        <taxon>Gunneridae</taxon>
        <taxon>Pentapetalae</taxon>
        <taxon>rosids</taxon>
        <taxon>fabids</taxon>
        <taxon>Cucurbitales</taxon>
        <taxon>Cucurbitaceae</taxon>
        <taxon>Cucurbiteae</taxon>
        <taxon>Cucurbita</taxon>
    </lineage>
</organism>
<gene>
    <name evidence="1" type="ORF">SDJN03_23890</name>
</gene>
<dbReference type="EMBL" id="JAGKQH010000015">
    <property type="protein sequence ID" value="KAG6579442.1"/>
    <property type="molecule type" value="Genomic_DNA"/>
</dbReference>
<keyword evidence="2" id="KW-1185">Reference proteome</keyword>
<accession>A0AAV6MFB7</accession>
<protein>
    <submittedName>
        <fullName evidence="1">Uncharacterized protein</fullName>
    </submittedName>
</protein>
<proteinExistence type="predicted"/>
<name>A0AAV6MFB7_9ROSI</name>
<dbReference type="AlphaFoldDB" id="A0AAV6MFB7"/>
<dbReference type="Proteomes" id="UP000685013">
    <property type="component" value="Chromosome 15"/>
</dbReference>
<sequence length="79" mass="8577">MRMPENTTNIQSMVWGQRLLAVAEGLGPASLGGAGFRYKLGPAAKAKGQAARHLAVLMYETPTSQRPLAIYSISRFKEN</sequence>
<evidence type="ECO:0000313" key="1">
    <source>
        <dbReference type="EMBL" id="KAG6579442.1"/>
    </source>
</evidence>